<reference evidence="3 4" key="1">
    <citation type="journal article" date="2020" name="ISME J.">
        <title>Comparative genomics reveals insights into cyanobacterial evolution and habitat adaptation.</title>
        <authorList>
            <person name="Chen M.Y."/>
            <person name="Teng W.K."/>
            <person name="Zhao L."/>
            <person name="Hu C.X."/>
            <person name="Zhou Y.K."/>
            <person name="Han B.P."/>
            <person name="Song L.R."/>
            <person name="Shu W.S."/>
        </authorList>
    </citation>
    <scope>NUCLEOTIDE SEQUENCE [LARGE SCALE GENOMIC DNA]</scope>
    <source>
        <strain evidence="3 4">FACHB-196</strain>
    </source>
</reference>
<keyword evidence="4" id="KW-1185">Reference proteome</keyword>
<evidence type="ECO:0000313" key="4">
    <source>
        <dbReference type="Proteomes" id="UP000640531"/>
    </source>
</evidence>
<evidence type="ECO:0000259" key="2">
    <source>
        <dbReference type="Pfam" id="PF04313"/>
    </source>
</evidence>
<proteinExistence type="predicted"/>
<keyword evidence="3" id="KW-0255">Endonuclease</keyword>
<organism evidence="3 4">
    <name type="scientific">Anabaena lutea FACHB-196</name>
    <dbReference type="NCBI Taxonomy" id="2692881"/>
    <lineage>
        <taxon>Bacteria</taxon>
        <taxon>Bacillati</taxon>
        <taxon>Cyanobacteriota</taxon>
        <taxon>Cyanophyceae</taxon>
        <taxon>Nostocales</taxon>
        <taxon>Nostocaceae</taxon>
        <taxon>Anabaena</taxon>
    </lineage>
</organism>
<dbReference type="InterPro" id="IPR007409">
    <property type="entry name" value="Restrct_endonuc_type1_HsdR_N"/>
</dbReference>
<dbReference type="GO" id="GO:0004519">
    <property type="term" value="F:endonuclease activity"/>
    <property type="evidence" value="ECO:0007669"/>
    <property type="project" value="UniProtKB-KW"/>
</dbReference>
<keyword evidence="1" id="KW-1133">Transmembrane helix</keyword>
<dbReference type="Pfam" id="PF04313">
    <property type="entry name" value="HSDR_N"/>
    <property type="match status" value="1"/>
</dbReference>
<sequence length="215" mass="24384">MQTLAVTETITTIAEAEIRFGLNRSESQDFFTEWHDQLPEINPNDRTNLEILWKRYIYHRSGGHLLEGTVMLLLVSPLLTVAGLYDPPFRIKAEESVQITVADSEEILQGRIDVLVLKDRLWIIVLESKKTMLSVWSALPQTLAYLMASPNSDLPTFGMLTNGDDIVFVKLENQKYAMSRVFAPLTTQSELESVCRVLRRIAETVSRIGNSEQAE</sequence>
<evidence type="ECO:0000313" key="3">
    <source>
        <dbReference type="EMBL" id="MBD2569639.1"/>
    </source>
</evidence>
<feature type="domain" description="Restriction endonuclease type I HsdR N-terminal" evidence="2">
    <location>
        <begin position="108"/>
        <end position="174"/>
    </location>
</feature>
<keyword evidence="3" id="KW-0540">Nuclease</keyword>
<protein>
    <submittedName>
        <fullName evidence="3">Type I restriction endonuclease subunit R</fullName>
    </submittedName>
</protein>
<gene>
    <name evidence="3" type="ORF">H6G59_17420</name>
</gene>
<keyword evidence="1" id="KW-0812">Transmembrane</keyword>
<name>A0ABR8FIN3_9NOST</name>
<evidence type="ECO:0000256" key="1">
    <source>
        <dbReference type="SAM" id="Phobius"/>
    </source>
</evidence>
<keyword evidence="3" id="KW-0378">Hydrolase</keyword>
<feature type="transmembrane region" description="Helical" evidence="1">
    <location>
        <begin position="65"/>
        <end position="85"/>
    </location>
</feature>
<dbReference type="RefSeq" id="WP_190716615.1">
    <property type="nucleotide sequence ID" value="NZ_JACJST010000016.1"/>
</dbReference>
<dbReference type="EMBL" id="JACJST010000016">
    <property type="protein sequence ID" value="MBD2569639.1"/>
    <property type="molecule type" value="Genomic_DNA"/>
</dbReference>
<comment type="caution">
    <text evidence="3">The sequence shown here is derived from an EMBL/GenBank/DDBJ whole genome shotgun (WGS) entry which is preliminary data.</text>
</comment>
<keyword evidence="1" id="KW-0472">Membrane</keyword>
<accession>A0ABR8FIN3</accession>
<dbReference type="Proteomes" id="UP000640531">
    <property type="component" value="Unassembled WGS sequence"/>
</dbReference>